<dbReference type="GO" id="GO:0004061">
    <property type="term" value="F:arylformamidase activity"/>
    <property type="evidence" value="ECO:0007669"/>
    <property type="project" value="InterPro"/>
</dbReference>
<evidence type="ECO:0000313" key="1">
    <source>
        <dbReference type="EMBL" id="BAU32260.1"/>
    </source>
</evidence>
<dbReference type="PANTHER" id="PTHR31118:SF12">
    <property type="entry name" value="CYCLASE-LIKE PROTEIN 2"/>
    <property type="match status" value="1"/>
</dbReference>
<dbReference type="Proteomes" id="UP000218965">
    <property type="component" value="Chromosome"/>
</dbReference>
<gene>
    <name evidence="1" type="ORF">MalAC0309_1407</name>
</gene>
<evidence type="ECO:0000313" key="2">
    <source>
        <dbReference type="Proteomes" id="UP000218965"/>
    </source>
</evidence>
<reference evidence="2" key="1">
    <citation type="submission" date="2015-12" db="EMBL/GenBank/DDBJ databases">
        <authorList>
            <person name="Shamseldin A."/>
            <person name="Moawad H."/>
            <person name="Abd El-Rahim W.M."/>
            <person name="Sadowsky M.J."/>
        </authorList>
    </citation>
    <scope>NUCLEOTIDE SEQUENCE [LARGE SCALE GENOMIC DNA]</scope>
    <source>
        <strain evidence="2">JAM AC0309</strain>
    </source>
</reference>
<dbReference type="OrthoDB" id="7067800at2"/>
<dbReference type="Gene3D" id="3.50.30.50">
    <property type="entry name" value="Putative cyclase"/>
    <property type="match status" value="1"/>
</dbReference>
<organism evidence="1 2">
    <name type="scientific">Microcella alkaliphila</name>
    <dbReference type="NCBI Taxonomy" id="279828"/>
    <lineage>
        <taxon>Bacteria</taxon>
        <taxon>Bacillati</taxon>
        <taxon>Actinomycetota</taxon>
        <taxon>Actinomycetes</taxon>
        <taxon>Micrococcales</taxon>
        <taxon>Microbacteriaceae</taxon>
        <taxon>Microcella</taxon>
    </lineage>
</organism>
<dbReference type="GO" id="GO:0019441">
    <property type="term" value="P:L-tryptophan catabolic process to kynurenine"/>
    <property type="evidence" value="ECO:0007669"/>
    <property type="project" value="InterPro"/>
</dbReference>
<evidence type="ECO:0008006" key="3">
    <source>
        <dbReference type="Google" id="ProtNLM"/>
    </source>
</evidence>
<dbReference type="KEGG" id="malk:MalAC0309_1407"/>
<dbReference type="PANTHER" id="PTHR31118">
    <property type="entry name" value="CYCLASE-LIKE PROTEIN 2"/>
    <property type="match status" value="1"/>
</dbReference>
<dbReference type="InterPro" id="IPR037175">
    <property type="entry name" value="KFase_sf"/>
</dbReference>
<reference evidence="1 2" key="2">
    <citation type="submission" date="2016-01" db="EMBL/GenBank/DDBJ databases">
        <title>Microcella alkaliphila JAM AC0309 whole genome shotgun sequence.</title>
        <authorList>
            <person name="Kurata A."/>
            <person name="Hirose Y."/>
            <person name="Kishimoto N."/>
            <person name="Kobayashi T."/>
        </authorList>
    </citation>
    <scope>NUCLEOTIDE SEQUENCE [LARGE SCALE GENOMIC DNA]</scope>
    <source>
        <strain evidence="1 2">JAM AC0309</strain>
    </source>
</reference>
<accession>A0A0U5B8T5</accession>
<sequence>MLIDLSHPIAGGMTVFPGDPAVSIENAASIETDGFRVSSLHLGTHTGTHLDAPAHSIADGATLEAVALDDLVAPLVVLDATGRAARDRIGVDVLNAAPEIAPGDIVAVRTGWDARFGDDTYLEHPVIDVALATALWHRGVRVLGVDTLNPDASWPGDNGAWALPVHEFWLGNGGVIVENLAALDRVPTSGAEAIILPLRLDGLDGAPVRAVARVPDEQAASDR</sequence>
<name>A0A0U5B8T5_9MICO</name>
<dbReference type="RefSeq" id="WP_096421363.1">
    <property type="nucleotide sequence ID" value="NZ_AP017315.1"/>
</dbReference>
<dbReference type="AlphaFoldDB" id="A0A0U5B8T5"/>
<dbReference type="Pfam" id="PF04199">
    <property type="entry name" value="Cyclase"/>
    <property type="match status" value="1"/>
</dbReference>
<dbReference type="EMBL" id="AP017315">
    <property type="protein sequence ID" value="BAU32260.1"/>
    <property type="molecule type" value="Genomic_DNA"/>
</dbReference>
<dbReference type="InterPro" id="IPR007325">
    <property type="entry name" value="KFase/CYL"/>
</dbReference>
<dbReference type="SUPFAM" id="SSF102198">
    <property type="entry name" value="Putative cyclase"/>
    <property type="match status" value="1"/>
</dbReference>
<proteinExistence type="predicted"/>
<protein>
    <recommendedName>
        <fullName evidence="3">Kynurenine formamidase</fullName>
    </recommendedName>
</protein>